<reference evidence="7" key="1">
    <citation type="submission" date="2017-07" db="EMBL/GenBank/DDBJ databases">
        <authorList>
            <person name="Mikheyev A."/>
            <person name="Grau M."/>
        </authorList>
    </citation>
    <scope>NUCLEOTIDE SEQUENCE</scope>
    <source>
        <tissue evidence="7">Venom_gland</tissue>
    </source>
</reference>
<comment type="similarity">
    <text evidence="1">Belongs to the ATP synthase subunit s family.</text>
</comment>
<dbReference type="SUPFAM" id="SSF52047">
    <property type="entry name" value="RNI-like"/>
    <property type="match status" value="1"/>
</dbReference>
<evidence type="ECO:0000256" key="1">
    <source>
        <dbReference type="ARBA" id="ARBA00006901"/>
    </source>
</evidence>
<comment type="function">
    <text evidence="2">Required for the assembly of the mitochondrial NADH:ubiquinone oxidoreductase complex (complex I). Involved in the assembly of the distal region of complex I.</text>
</comment>
<evidence type="ECO:0000256" key="6">
    <source>
        <dbReference type="SAM" id="MobiDB-lite"/>
    </source>
</evidence>
<evidence type="ECO:0000256" key="2">
    <source>
        <dbReference type="ARBA" id="ARBA00057777"/>
    </source>
</evidence>
<accession>A0A2D4M1A2</accession>
<organism evidence="7">
    <name type="scientific">Micrurus spixii</name>
    <name type="common">Amazon coral snake</name>
    <dbReference type="NCBI Taxonomy" id="129469"/>
    <lineage>
        <taxon>Eukaryota</taxon>
        <taxon>Metazoa</taxon>
        <taxon>Chordata</taxon>
        <taxon>Craniata</taxon>
        <taxon>Vertebrata</taxon>
        <taxon>Euteleostomi</taxon>
        <taxon>Lepidosauria</taxon>
        <taxon>Squamata</taxon>
        <taxon>Bifurcata</taxon>
        <taxon>Unidentata</taxon>
        <taxon>Episquamata</taxon>
        <taxon>Toxicofera</taxon>
        <taxon>Serpentes</taxon>
        <taxon>Colubroidea</taxon>
        <taxon>Elapidae</taxon>
        <taxon>Elapinae</taxon>
        <taxon>Micrurus</taxon>
    </lineage>
</organism>
<evidence type="ECO:0000313" key="7">
    <source>
        <dbReference type="EMBL" id="LAB27121.1"/>
    </source>
</evidence>
<name>A0A2D4M1A2_9SAUR</name>
<dbReference type="Gene3D" id="3.80.10.10">
    <property type="entry name" value="Ribonuclease Inhibitor"/>
    <property type="match status" value="1"/>
</dbReference>
<evidence type="ECO:0000256" key="3">
    <source>
        <dbReference type="ARBA" id="ARBA00062608"/>
    </source>
</evidence>
<dbReference type="InterPro" id="IPR032675">
    <property type="entry name" value="LRR_dom_sf"/>
</dbReference>
<dbReference type="AlphaFoldDB" id="A0A2D4M1A2"/>
<proteinExistence type="inferred from homology"/>
<dbReference type="FunFam" id="3.80.10.10:FF:000168">
    <property type="entry name" value="Distal membrane arm assembly complex 2"/>
    <property type="match status" value="1"/>
</dbReference>
<feature type="region of interest" description="Disordered" evidence="6">
    <location>
        <begin position="172"/>
        <end position="195"/>
    </location>
</feature>
<evidence type="ECO:0000256" key="5">
    <source>
        <dbReference type="ARBA" id="ARBA00076566"/>
    </source>
</evidence>
<comment type="subunit">
    <text evidence="3">Interacts with incompletely assembled mitochondrial NADH:ubiquinone oxidoreductase complex (complex I).</text>
</comment>
<sequence>MEKGNKYDADLHQRYGNDIGAAIFVLKLHGGIRFQDQTDWYREDPKQKESINFLDYSGKLLEAIDLRGSSISYIGLKNFANLKGVKHLDLSGCPLVDNWCLNLLHPFGDSLQTLSLAGCPQITEKGLPCLHHFENLERLDVSNLPSVSHPLLLRILLEEMLPQCYIVGMDDQEHTGSPTERENKGIFPTPSKISA</sequence>
<dbReference type="EMBL" id="IACM01065902">
    <property type="protein sequence ID" value="LAB27121.1"/>
    <property type="molecule type" value="Transcribed_RNA"/>
</dbReference>
<feature type="compositionally biased region" description="Basic and acidic residues" evidence="6">
    <location>
        <begin position="172"/>
        <end position="184"/>
    </location>
</feature>
<protein>
    <recommendedName>
        <fullName evidence="4">Distal membrane-arm assembly complex protein 2</fullName>
    </recommendedName>
    <alternativeName>
        <fullName evidence="5">ATP synthase subunit s-like protein</fullName>
    </alternativeName>
</protein>
<evidence type="ECO:0000256" key="4">
    <source>
        <dbReference type="ARBA" id="ARBA00072316"/>
    </source>
</evidence>
<reference evidence="7" key="2">
    <citation type="submission" date="2017-11" db="EMBL/GenBank/DDBJ databases">
        <title>Coralsnake Venomics: Analyses of Venom Gland Transcriptomes and Proteomes of Six Brazilian Taxa.</title>
        <authorList>
            <person name="Aird S.D."/>
            <person name="Jorge da Silva N."/>
            <person name="Qiu L."/>
            <person name="Villar-Briones A."/>
            <person name="Aparecida-Saddi V."/>
            <person name="Campos-Telles M.P."/>
            <person name="Grau M."/>
            <person name="Mikheyev A.S."/>
        </authorList>
    </citation>
    <scope>NUCLEOTIDE SEQUENCE</scope>
    <source>
        <tissue evidence="7">Venom_gland</tissue>
    </source>
</reference>